<feature type="compositionally biased region" description="Gly residues" evidence="3">
    <location>
        <begin position="604"/>
        <end position="614"/>
    </location>
</feature>
<organism evidence="6 7">
    <name type="scientific">Fistulina hepatica ATCC 64428</name>
    <dbReference type="NCBI Taxonomy" id="1128425"/>
    <lineage>
        <taxon>Eukaryota</taxon>
        <taxon>Fungi</taxon>
        <taxon>Dikarya</taxon>
        <taxon>Basidiomycota</taxon>
        <taxon>Agaricomycotina</taxon>
        <taxon>Agaricomycetes</taxon>
        <taxon>Agaricomycetidae</taxon>
        <taxon>Agaricales</taxon>
        <taxon>Fistulinaceae</taxon>
        <taxon>Fistulina</taxon>
    </lineage>
</organism>
<protein>
    <submittedName>
        <fullName evidence="6">Bromodomain-containing protein</fullName>
    </submittedName>
</protein>
<accession>A0A0D7AIJ0</accession>
<feature type="compositionally biased region" description="Basic residues" evidence="3">
    <location>
        <begin position="508"/>
        <end position="521"/>
    </location>
</feature>
<dbReference type="EMBL" id="KN881666">
    <property type="protein sequence ID" value="KIY51397.1"/>
    <property type="molecule type" value="Genomic_DNA"/>
</dbReference>
<sequence length="677" mass="75376">MSSDDFDGHAEHDGSDTPANATLYDKPRTNGVRSVSEENGEHDGPPPKRPRVHSDADQASIAHSATPPPVSATVSAPPTPAPATPSLPLHEDTLSHVPVVHHGPSTLSREQHRFALSTIRQLKRQKDSAPFLHPVDPVALNIPHYPTIIKHPMDFSTIERKLNSSNPSKLDPNPANPRYSSIEEFIGDVRLIVRNCITFNGPEHAVSLMVKRLEEMFDRQIKNMPASDPTKPIPVKKQQVAPQPPPAPVPVVKKPTPRRPSNAIPQIRRNDPEPSSTGRPKREIHPPPPKDLPYADLPKKRKTRKVKDNGQAEQLKFCSKLLSDLHRRQYYDIANPFYEPVDWVTLQIPSYPKVIKKPMDLSTIRKKLDSHEYPDASKFRDDFKLLIRNCFSFNPHGTPVNQAGIELQRVFDEKWKSLPPLRSGSEDEDDDADNESDEEEALRQQRIAEMESQIAQMQNNLNELRAKPPKKKKEKKERVHHIPRHQPVASTSKPPPQPKPPKPPKTSTSKKKSSGSSNKRRPLPDDDVLSFEQKKDLSEAIGNLDGTKLEKVIAIIHDGVPEIRDSTEEIELEIDSLPPVVLTKLYNFVLRPLRAPTGSKRGRPGGGKGTGTGGLKRKSMDEDVEAEKIRQLEERMRLFDEGSTPSASTHPPADRGIVDSASSDSDSGSDSSGSDSE</sequence>
<feature type="domain" description="Bromo" evidence="4">
    <location>
        <begin position="123"/>
        <end position="207"/>
    </location>
</feature>
<dbReference type="Gene3D" id="1.20.1270.220">
    <property type="match status" value="1"/>
</dbReference>
<dbReference type="GO" id="GO:0006355">
    <property type="term" value="P:regulation of DNA-templated transcription"/>
    <property type="evidence" value="ECO:0007669"/>
    <property type="project" value="TreeGrafter"/>
</dbReference>
<evidence type="ECO:0000313" key="7">
    <source>
        <dbReference type="Proteomes" id="UP000054144"/>
    </source>
</evidence>
<evidence type="ECO:0000259" key="4">
    <source>
        <dbReference type="PROSITE" id="PS50014"/>
    </source>
</evidence>
<evidence type="ECO:0000256" key="2">
    <source>
        <dbReference type="PROSITE-ProRule" id="PRU00035"/>
    </source>
</evidence>
<dbReference type="Pfam" id="PF17035">
    <property type="entry name" value="BET"/>
    <property type="match status" value="1"/>
</dbReference>
<feature type="region of interest" description="Disordered" evidence="3">
    <location>
        <begin position="1"/>
        <end position="90"/>
    </location>
</feature>
<dbReference type="PANTHER" id="PTHR22880">
    <property type="entry name" value="FALZ-RELATED BROMODOMAIN-CONTAINING PROTEINS"/>
    <property type="match status" value="1"/>
</dbReference>
<dbReference type="InterPro" id="IPR001487">
    <property type="entry name" value="Bromodomain"/>
</dbReference>
<dbReference type="PRINTS" id="PR00503">
    <property type="entry name" value="BROMODOMAIN"/>
</dbReference>
<name>A0A0D7AIJ0_9AGAR</name>
<proteinExistence type="predicted"/>
<reference evidence="6 7" key="1">
    <citation type="journal article" date="2015" name="Fungal Genet. Biol.">
        <title>Evolution of novel wood decay mechanisms in Agaricales revealed by the genome sequences of Fistulina hepatica and Cylindrobasidium torrendii.</title>
        <authorList>
            <person name="Floudas D."/>
            <person name="Held B.W."/>
            <person name="Riley R."/>
            <person name="Nagy L.G."/>
            <person name="Koehler G."/>
            <person name="Ransdell A.S."/>
            <person name="Younus H."/>
            <person name="Chow J."/>
            <person name="Chiniquy J."/>
            <person name="Lipzen A."/>
            <person name="Tritt A."/>
            <person name="Sun H."/>
            <person name="Haridas S."/>
            <person name="LaButti K."/>
            <person name="Ohm R.A."/>
            <person name="Kues U."/>
            <person name="Blanchette R.A."/>
            <person name="Grigoriev I.V."/>
            <person name="Minto R.E."/>
            <person name="Hibbett D.S."/>
        </authorList>
    </citation>
    <scope>NUCLEOTIDE SEQUENCE [LARGE SCALE GENOMIC DNA]</scope>
    <source>
        <strain evidence="6 7">ATCC 64428</strain>
    </source>
</reference>
<dbReference type="GO" id="GO:0005634">
    <property type="term" value="C:nucleus"/>
    <property type="evidence" value="ECO:0007669"/>
    <property type="project" value="TreeGrafter"/>
</dbReference>
<evidence type="ECO:0000256" key="3">
    <source>
        <dbReference type="SAM" id="MobiDB-lite"/>
    </source>
</evidence>
<dbReference type="InterPro" id="IPR036427">
    <property type="entry name" value="Bromodomain-like_sf"/>
</dbReference>
<dbReference type="Proteomes" id="UP000054144">
    <property type="component" value="Unassembled WGS sequence"/>
</dbReference>
<gene>
    <name evidence="6" type="ORF">FISHEDRAFT_37609</name>
</gene>
<feature type="compositionally biased region" description="Basic and acidic residues" evidence="3">
    <location>
        <begin position="618"/>
        <end position="640"/>
    </location>
</feature>
<keyword evidence="7" id="KW-1185">Reference proteome</keyword>
<dbReference type="Gene3D" id="1.20.920.10">
    <property type="entry name" value="Bromodomain-like"/>
    <property type="match status" value="2"/>
</dbReference>
<feature type="domain" description="NET" evidence="5">
    <location>
        <begin position="519"/>
        <end position="600"/>
    </location>
</feature>
<evidence type="ECO:0000259" key="5">
    <source>
        <dbReference type="PROSITE" id="PS51525"/>
    </source>
</evidence>
<dbReference type="InterPro" id="IPR050935">
    <property type="entry name" value="Bromo_chromatin_reader"/>
</dbReference>
<keyword evidence="1 2" id="KW-0103">Bromodomain</keyword>
<feature type="compositionally biased region" description="Pro residues" evidence="3">
    <location>
        <begin position="493"/>
        <end position="504"/>
    </location>
</feature>
<dbReference type="SUPFAM" id="SSF47370">
    <property type="entry name" value="Bromodomain"/>
    <property type="match status" value="2"/>
</dbReference>
<evidence type="ECO:0000256" key="1">
    <source>
        <dbReference type="ARBA" id="ARBA00023117"/>
    </source>
</evidence>
<feature type="compositionally biased region" description="Basic residues" evidence="3">
    <location>
        <begin position="467"/>
        <end position="484"/>
    </location>
</feature>
<dbReference type="Pfam" id="PF00439">
    <property type="entry name" value="Bromodomain"/>
    <property type="match status" value="2"/>
</dbReference>
<feature type="compositionally biased region" description="Acidic residues" evidence="3">
    <location>
        <begin position="426"/>
        <end position="440"/>
    </location>
</feature>
<dbReference type="PROSITE" id="PS50014">
    <property type="entry name" value="BROMODOMAIN_2"/>
    <property type="match status" value="2"/>
</dbReference>
<feature type="region of interest" description="Disordered" evidence="3">
    <location>
        <begin position="223"/>
        <end position="310"/>
    </location>
</feature>
<feature type="domain" description="Bromo" evidence="4">
    <location>
        <begin position="329"/>
        <end position="401"/>
    </location>
</feature>
<dbReference type="CDD" id="cd05500">
    <property type="entry name" value="Bromo_BDF1_2_I"/>
    <property type="match status" value="1"/>
</dbReference>
<feature type="compositionally biased region" description="Basic and acidic residues" evidence="3">
    <location>
        <begin position="35"/>
        <end position="56"/>
    </location>
</feature>
<feature type="region of interest" description="Disordered" evidence="3">
    <location>
        <begin position="594"/>
        <end position="677"/>
    </location>
</feature>
<evidence type="ECO:0000313" key="6">
    <source>
        <dbReference type="EMBL" id="KIY51397.1"/>
    </source>
</evidence>
<dbReference type="AlphaFoldDB" id="A0A0D7AIJ0"/>
<dbReference type="GO" id="GO:0000785">
    <property type="term" value="C:chromatin"/>
    <property type="evidence" value="ECO:0007669"/>
    <property type="project" value="TreeGrafter"/>
</dbReference>
<feature type="compositionally biased region" description="Low complexity" evidence="3">
    <location>
        <begin position="659"/>
        <end position="677"/>
    </location>
</feature>
<feature type="region of interest" description="Disordered" evidence="3">
    <location>
        <begin position="418"/>
        <end position="442"/>
    </location>
</feature>
<dbReference type="OrthoDB" id="784962at2759"/>
<dbReference type="GO" id="GO:0006338">
    <property type="term" value="P:chromatin remodeling"/>
    <property type="evidence" value="ECO:0007669"/>
    <property type="project" value="TreeGrafter"/>
</dbReference>
<feature type="region of interest" description="Disordered" evidence="3">
    <location>
        <begin position="460"/>
        <end position="531"/>
    </location>
</feature>
<dbReference type="InterPro" id="IPR027353">
    <property type="entry name" value="NET_dom"/>
</dbReference>
<dbReference type="SMART" id="SM00297">
    <property type="entry name" value="BROMO"/>
    <property type="match status" value="2"/>
</dbReference>
<dbReference type="PROSITE" id="PS51525">
    <property type="entry name" value="NET"/>
    <property type="match status" value="1"/>
</dbReference>
<dbReference type="PANTHER" id="PTHR22880:SF225">
    <property type="entry name" value="BROMODOMAIN-CONTAINING PROTEIN BET-1-RELATED"/>
    <property type="match status" value="1"/>
</dbReference>
<feature type="compositionally biased region" description="Basic and acidic residues" evidence="3">
    <location>
        <begin position="1"/>
        <end position="15"/>
    </location>
</feature>
<dbReference type="InterPro" id="IPR038336">
    <property type="entry name" value="NET_sf"/>
</dbReference>